<dbReference type="PaxDb" id="55529-EKX35459"/>
<reference evidence="5" key="2">
    <citation type="submission" date="2012-11" db="EMBL/GenBank/DDBJ databases">
        <authorList>
            <person name="Kuo A."/>
            <person name="Curtis B.A."/>
            <person name="Tanifuji G."/>
            <person name="Burki F."/>
            <person name="Gruber A."/>
            <person name="Irimia M."/>
            <person name="Maruyama S."/>
            <person name="Arias M.C."/>
            <person name="Ball S.G."/>
            <person name="Gile G.H."/>
            <person name="Hirakawa Y."/>
            <person name="Hopkins J.F."/>
            <person name="Rensing S.A."/>
            <person name="Schmutz J."/>
            <person name="Symeonidi A."/>
            <person name="Elias M."/>
            <person name="Eveleigh R.J."/>
            <person name="Herman E.K."/>
            <person name="Klute M.J."/>
            <person name="Nakayama T."/>
            <person name="Obornik M."/>
            <person name="Reyes-Prieto A."/>
            <person name="Armbrust E.V."/>
            <person name="Aves S.J."/>
            <person name="Beiko R.G."/>
            <person name="Coutinho P."/>
            <person name="Dacks J.B."/>
            <person name="Durnford D.G."/>
            <person name="Fast N.M."/>
            <person name="Green B.R."/>
            <person name="Grisdale C."/>
            <person name="Hempe F."/>
            <person name="Henrissat B."/>
            <person name="Hoppner M.P."/>
            <person name="Ishida K.-I."/>
            <person name="Kim E."/>
            <person name="Koreny L."/>
            <person name="Kroth P.G."/>
            <person name="Liu Y."/>
            <person name="Malik S.-B."/>
            <person name="Maier U.G."/>
            <person name="McRose D."/>
            <person name="Mock T."/>
            <person name="Neilson J.A."/>
            <person name="Onodera N.T."/>
            <person name="Poole A.M."/>
            <person name="Pritham E.J."/>
            <person name="Richards T.A."/>
            <person name="Rocap G."/>
            <person name="Roy S.W."/>
            <person name="Sarai C."/>
            <person name="Schaack S."/>
            <person name="Shirato S."/>
            <person name="Slamovits C.H."/>
            <person name="Spencer D.F."/>
            <person name="Suzuki S."/>
            <person name="Worden A.Z."/>
            <person name="Zauner S."/>
            <person name="Barry K."/>
            <person name="Bell C."/>
            <person name="Bharti A.K."/>
            <person name="Crow J.A."/>
            <person name="Grimwood J."/>
            <person name="Kramer R."/>
            <person name="Lindquist E."/>
            <person name="Lucas S."/>
            <person name="Salamov A."/>
            <person name="McFadden G.I."/>
            <person name="Lane C.E."/>
            <person name="Keeling P.J."/>
            <person name="Gray M.W."/>
            <person name="Grigoriev I.V."/>
            <person name="Archibald J.M."/>
        </authorList>
    </citation>
    <scope>NUCLEOTIDE SEQUENCE</scope>
    <source>
        <strain evidence="5">CCMP2712</strain>
    </source>
</reference>
<evidence type="ECO:0000313" key="4">
    <source>
        <dbReference type="EnsemblProtists" id="EKX35459"/>
    </source>
</evidence>
<reference evidence="3 5" key="1">
    <citation type="journal article" date="2012" name="Nature">
        <title>Algal genomes reveal evolutionary mosaicism and the fate of nucleomorphs.</title>
        <authorList>
            <consortium name="DOE Joint Genome Institute"/>
            <person name="Curtis B.A."/>
            <person name="Tanifuji G."/>
            <person name="Burki F."/>
            <person name="Gruber A."/>
            <person name="Irimia M."/>
            <person name="Maruyama S."/>
            <person name="Arias M.C."/>
            <person name="Ball S.G."/>
            <person name="Gile G.H."/>
            <person name="Hirakawa Y."/>
            <person name="Hopkins J.F."/>
            <person name="Kuo A."/>
            <person name="Rensing S.A."/>
            <person name="Schmutz J."/>
            <person name="Symeonidi A."/>
            <person name="Elias M."/>
            <person name="Eveleigh R.J."/>
            <person name="Herman E.K."/>
            <person name="Klute M.J."/>
            <person name="Nakayama T."/>
            <person name="Obornik M."/>
            <person name="Reyes-Prieto A."/>
            <person name="Armbrust E.V."/>
            <person name="Aves S.J."/>
            <person name="Beiko R.G."/>
            <person name="Coutinho P."/>
            <person name="Dacks J.B."/>
            <person name="Durnford D.G."/>
            <person name="Fast N.M."/>
            <person name="Green B.R."/>
            <person name="Grisdale C.J."/>
            <person name="Hempel F."/>
            <person name="Henrissat B."/>
            <person name="Hoppner M.P."/>
            <person name="Ishida K."/>
            <person name="Kim E."/>
            <person name="Koreny L."/>
            <person name="Kroth P.G."/>
            <person name="Liu Y."/>
            <person name="Malik S.B."/>
            <person name="Maier U.G."/>
            <person name="McRose D."/>
            <person name="Mock T."/>
            <person name="Neilson J.A."/>
            <person name="Onodera N.T."/>
            <person name="Poole A.M."/>
            <person name="Pritham E.J."/>
            <person name="Richards T.A."/>
            <person name="Rocap G."/>
            <person name="Roy S.W."/>
            <person name="Sarai C."/>
            <person name="Schaack S."/>
            <person name="Shirato S."/>
            <person name="Slamovits C.H."/>
            <person name="Spencer D.F."/>
            <person name="Suzuki S."/>
            <person name="Worden A.Z."/>
            <person name="Zauner S."/>
            <person name="Barry K."/>
            <person name="Bell C."/>
            <person name="Bharti A.K."/>
            <person name="Crow J.A."/>
            <person name="Grimwood J."/>
            <person name="Kramer R."/>
            <person name="Lindquist E."/>
            <person name="Lucas S."/>
            <person name="Salamov A."/>
            <person name="McFadden G.I."/>
            <person name="Lane C.E."/>
            <person name="Keeling P.J."/>
            <person name="Gray M.W."/>
            <person name="Grigoriev I.V."/>
            <person name="Archibald J.M."/>
        </authorList>
    </citation>
    <scope>NUCLEOTIDE SEQUENCE</scope>
    <source>
        <strain evidence="3 5">CCMP2712</strain>
    </source>
</reference>
<keyword evidence="2" id="KW-0812">Transmembrane</keyword>
<feature type="transmembrane region" description="Helical" evidence="2">
    <location>
        <begin position="510"/>
        <end position="528"/>
    </location>
</feature>
<feature type="transmembrane region" description="Helical" evidence="2">
    <location>
        <begin position="20"/>
        <end position="37"/>
    </location>
</feature>
<evidence type="ECO:0000313" key="3">
    <source>
        <dbReference type="EMBL" id="EKX35459.1"/>
    </source>
</evidence>
<feature type="region of interest" description="Disordered" evidence="1">
    <location>
        <begin position="252"/>
        <end position="277"/>
    </location>
</feature>
<feature type="region of interest" description="Disordered" evidence="1">
    <location>
        <begin position="424"/>
        <end position="451"/>
    </location>
</feature>
<dbReference type="Proteomes" id="UP000011087">
    <property type="component" value="Unassembled WGS sequence"/>
</dbReference>
<proteinExistence type="predicted"/>
<reference evidence="4" key="3">
    <citation type="submission" date="2016-03" db="UniProtKB">
        <authorList>
            <consortium name="EnsemblProtists"/>
        </authorList>
    </citation>
    <scope>IDENTIFICATION</scope>
</reference>
<dbReference type="EnsemblProtists" id="EKX35459">
    <property type="protein sequence ID" value="EKX35459"/>
    <property type="gene ID" value="GUITHDRAFT_146477"/>
</dbReference>
<organism evidence="3">
    <name type="scientific">Guillardia theta (strain CCMP2712)</name>
    <name type="common">Cryptophyte</name>
    <dbReference type="NCBI Taxonomy" id="905079"/>
    <lineage>
        <taxon>Eukaryota</taxon>
        <taxon>Cryptophyceae</taxon>
        <taxon>Pyrenomonadales</taxon>
        <taxon>Geminigeraceae</taxon>
        <taxon>Guillardia</taxon>
    </lineage>
</organism>
<keyword evidence="2" id="KW-1133">Transmembrane helix</keyword>
<sequence>MQVRARAQIMSLARRNVRNVLRALLAALSIALIGFVYRRRKQILESLRTGVNNFHRVARNINDLLFSSSSLASGLAKDLRDYIYGDKQRTPESLRRLILLLSSKEVQQTLHGTAHGLLSAFFAAKRYDEEHRKEGGQDLIHAVLDKLMSEEGREYSVAVLRVLSRDVLMAYLSSEKGGREGGDRVASLLQLERQCFAAREKEEEQDGGGRARGELEGGEITLDLLSAAGRARADDSPLSRAREEIVREDAMGMRPGSAGAHRSGEWMQQEPSRRPRGDDMAGLELVLEKLLSPRGQEFVSSTLERVISSSSKEMLPMILDRVIAEGGGGGEGRATALETVLLWISDEQAGPAARKLIQEVMRDSSRSAGEVLLQLWSSKQGGAKSRSRGGRARMADMSLEEAKSPPSFTLEHSALDEHHLNDVTEQNPSLLSSKSPPAEDPDASELSSSSQSDGTLQLIIRLAENSQVRSLVRELAVSVTREGSLLLFQLVADRLPSLPSYSLSLTNVRWTAAPTASIILCVSLLVNWQDATQALVNALLLVSTFMFAYMLSRTSFSAH</sequence>
<keyword evidence="2" id="KW-0472">Membrane</keyword>
<gene>
    <name evidence="3" type="ORF">GUITHDRAFT_146477</name>
</gene>
<evidence type="ECO:0000313" key="5">
    <source>
        <dbReference type="Proteomes" id="UP000011087"/>
    </source>
</evidence>
<evidence type="ECO:0000256" key="1">
    <source>
        <dbReference type="SAM" id="MobiDB-lite"/>
    </source>
</evidence>
<keyword evidence="5" id="KW-1185">Reference proteome</keyword>
<feature type="compositionally biased region" description="Polar residues" evidence="1">
    <location>
        <begin position="424"/>
        <end position="435"/>
    </location>
</feature>
<dbReference type="GeneID" id="17292211"/>
<name>L1IHP7_GUITC</name>
<dbReference type="HOGENOM" id="CLU_487866_0_0_1"/>
<dbReference type="OrthoDB" id="10681185at2759"/>
<protein>
    <submittedName>
        <fullName evidence="3 4">Uncharacterized protein</fullName>
    </submittedName>
</protein>
<evidence type="ECO:0000256" key="2">
    <source>
        <dbReference type="SAM" id="Phobius"/>
    </source>
</evidence>
<dbReference type="EMBL" id="JH993090">
    <property type="protein sequence ID" value="EKX35459.1"/>
    <property type="molecule type" value="Genomic_DNA"/>
</dbReference>
<feature type="transmembrane region" description="Helical" evidence="2">
    <location>
        <begin position="534"/>
        <end position="551"/>
    </location>
</feature>
<accession>L1IHP7</accession>
<dbReference type="RefSeq" id="XP_005822439.1">
    <property type="nucleotide sequence ID" value="XM_005822382.1"/>
</dbReference>
<dbReference type="AlphaFoldDB" id="L1IHP7"/>
<dbReference type="KEGG" id="gtt:GUITHDRAFT_146477"/>